<dbReference type="CDD" id="cd03801">
    <property type="entry name" value="GT4_PimA-like"/>
    <property type="match status" value="1"/>
</dbReference>
<dbReference type="PANTHER" id="PTHR12526:SF631">
    <property type="entry name" value="BLL6306 PROTEIN"/>
    <property type="match status" value="1"/>
</dbReference>
<keyword evidence="3" id="KW-1185">Reference proteome</keyword>
<dbReference type="EMBL" id="LUUB01000034">
    <property type="protein sequence ID" value="OAF13576.1"/>
    <property type="molecule type" value="Genomic_DNA"/>
</dbReference>
<dbReference type="Pfam" id="PF00534">
    <property type="entry name" value="Glycos_transf_1"/>
    <property type="match status" value="1"/>
</dbReference>
<evidence type="ECO:0000259" key="1">
    <source>
        <dbReference type="Pfam" id="PF00534"/>
    </source>
</evidence>
<evidence type="ECO:0000313" key="2">
    <source>
        <dbReference type="EMBL" id="OAF13576.1"/>
    </source>
</evidence>
<sequence length="219" mass="23550">MWSELVRAHVPQVESRVVILPNATAPAHFKREPAPNGPVRISFLGELGKRKGTPQLVEALGRLDDGLDWTATIAGNGQIQETKSRAEQLGIGDRVKVPGWLDSQATNEVLRGSDIFVLPSFAENLPMSILEAFAYGLAVVATPVGAVADVINDGSNGLLVPVGNVDALASALRRLIVDGQFRDSLGAAAKVEHASKYEIGVYVFRLIEIWRNSVVLRHG</sequence>
<proteinExistence type="predicted"/>
<dbReference type="PANTHER" id="PTHR12526">
    <property type="entry name" value="GLYCOSYLTRANSFERASE"/>
    <property type="match status" value="1"/>
</dbReference>
<organism evidence="2 3">
    <name type="scientific">Bradyrhizobium centrolobii</name>
    <dbReference type="NCBI Taxonomy" id="1505087"/>
    <lineage>
        <taxon>Bacteria</taxon>
        <taxon>Pseudomonadati</taxon>
        <taxon>Pseudomonadota</taxon>
        <taxon>Alphaproteobacteria</taxon>
        <taxon>Hyphomicrobiales</taxon>
        <taxon>Nitrobacteraceae</taxon>
        <taxon>Bradyrhizobium</taxon>
    </lineage>
</organism>
<dbReference type="Gene3D" id="3.40.50.2000">
    <property type="entry name" value="Glycogen Phosphorylase B"/>
    <property type="match status" value="2"/>
</dbReference>
<reference evidence="2 3" key="1">
    <citation type="submission" date="2016-03" db="EMBL/GenBank/DDBJ databases">
        <title>Draft Genome Sequence of the Strain BR 10245 (Bradyrhizobium sp.) isolated from nodules of Centrolobium paraense.</title>
        <authorList>
            <person name="Simoes-Araujo J.L.Sr."/>
            <person name="Barauna A.C."/>
            <person name="Silva K."/>
            <person name="Zilli J.E."/>
        </authorList>
    </citation>
    <scope>NUCLEOTIDE SEQUENCE [LARGE SCALE GENOMIC DNA]</scope>
    <source>
        <strain evidence="2 3">BR 10245</strain>
    </source>
</reference>
<dbReference type="GO" id="GO:0016757">
    <property type="term" value="F:glycosyltransferase activity"/>
    <property type="evidence" value="ECO:0007669"/>
    <property type="project" value="InterPro"/>
</dbReference>
<name>A0A176Z2P8_9BRAD</name>
<evidence type="ECO:0000313" key="3">
    <source>
        <dbReference type="Proteomes" id="UP000076959"/>
    </source>
</evidence>
<dbReference type="AlphaFoldDB" id="A0A176Z2P8"/>
<comment type="caution">
    <text evidence="2">The sequence shown here is derived from an EMBL/GenBank/DDBJ whole genome shotgun (WGS) entry which is preliminary data.</text>
</comment>
<dbReference type="Proteomes" id="UP000076959">
    <property type="component" value="Unassembled WGS sequence"/>
</dbReference>
<accession>A0A176Z2P8</accession>
<dbReference type="STRING" id="1505087.AYJ54_43380"/>
<dbReference type="SUPFAM" id="SSF53756">
    <property type="entry name" value="UDP-Glycosyltransferase/glycogen phosphorylase"/>
    <property type="match status" value="1"/>
</dbReference>
<gene>
    <name evidence="2" type="ORF">AYJ54_43380</name>
</gene>
<dbReference type="InterPro" id="IPR001296">
    <property type="entry name" value="Glyco_trans_1"/>
</dbReference>
<feature type="domain" description="Glycosyl transferase family 1" evidence="1">
    <location>
        <begin position="28"/>
        <end position="190"/>
    </location>
</feature>
<protein>
    <recommendedName>
        <fullName evidence="1">Glycosyl transferase family 1 domain-containing protein</fullName>
    </recommendedName>
</protein>